<dbReference type="SUPFAM" id="SSF161098">
    <property type="entry name" value="MetI-like"/>
    <property type="match status" value="2"/>
</dbReference>
<dbReference type="eggNOG" id="arCOG00163">
    <property type="taxonomic scope" value="Archaea"/>
</dbReference>
<comment type="subcellular location">
    <subcellularLocation>
        <location evidence="1">Cell inner membrane</location>
        <topology evidence="1">Multi-pass membrane protein</topology>
    </subcellularLocation>
</comment>
<dbReference type="STRING" id="415426.Hbut_0406"/>
<dbReference type="GeneID" id="4781729"/>
<evidence type="ECO:0000256" key="2">
    <source>
        <dbReference type="ARBA" id="ARBA00022448"/>
    </source>
</evidence>
<accession>A2BJW1</accession>
<dbReference type="GO" id="GO:0055085">
    <property type="term" value="P:transmembrane transport"/>
    <property type="evidence" value="ECO:0007669"/>
    <property type="project" value="InterPro"/>
</dbReference>
<keyword evidence="5 8" id="KW-0812">Transmembrane</keyword>
<dbReference type="PROSITE" id="PS50928">
    <property type="entry name" value="ABC_TM1"/>
    <property type="match status" value="1"/>
</dbReference>
<protein>
    <submittedName>
        <fullName evidence="10">ABC-type Fe3+ transport permease, ThiP</fullName>
    </submittedName>
</protein>
<evidence type="ECO:0000256" key="3">
    <source>
        <dbReference type="ARBA" id="ARBA00022475"/>
    </source>
</evidence>
<keyword evidence="6 8" id="KW-1133">Transmembrane helix</keyword>
<feature type="transmembrane region" description="Helical" evidence="8">
    <location>
        <begin position="156"/>
        <end position="179"/>
    </location>
</feature>
<evidence type="ECO:0000256" key="7">
    <source>
        <dbReference type="ARBA" id="ARBA00023136"/>
    </source>
</evidence>
<feature type="domain" description="ABC transmembrane type-1" evidence="9">
    <location>
        <begin position="369"/>
        <end position="581"/>
    </location>
</feature>
<gene>
    <name evidence="10" type="ordered locus">Hbut_0406</name>
</gene>
<name>A2BJW1_HYPBU</name>
<dbReference type="HOGENOM" id="CLU_464340_0_0_2"/>
<evidence type="ECO:0000256" key="6">
    <source>
        <dbReference type="ARBA" id="ARBA00022989"/>
    </source>
</evidence>
<reference evidence="10 11" key="1">
    <citation type="journal article" date="2007" name="Archaea">
        <title>The genome of Hyperthermus butylicus: a sulfur-reducing, peptide fermenting, neutrophilic Crenarchaeote growing up to 108 degrees C.</title>
        <authorList>
            <person name="Brugger K."/>
            <person name="Chen L."/>
            <person name="Stark M."/>
            <person name="Zibat A."/>
            <person name="Redder P."/>
            <person name="Ruepp A."/>
            <person name="Awayez M."/>
            <person name="She Q."/>
            <person name="Garrett R.A."/>
            <person name="Klenk H.P."/>
        </authorList>
    </citation>
    <scope>NUCLEOTIDE SEQUENCE [LARGE SCALE GENOMIC DNA]</scope>
    <source>
        <strain evidence="11">DSM 5456 / JCM 9403 / PLM1-5</strain>
    </source>
</reference>
<keyword evidence="7 8" id="KW-0472">Membrane</keyword>
<dbReference type="AlphaFoldDB" id="A2BJW1"/>
<dbReference type="PANTHER" id="PTHR43357">
    <property type="entry name" value="INNER MEMBRANE ABC TRANSPORTER PERMEASE PROTEIN YDCV"/>
    <property type="match status" value="1"/>
</dbReference>
<feature type="transmembrane region" description="Helical" evidence="8">
    <location>
        <begin position="266"/>
        <end position="292"/>
    </location>
</feature>
<dbReference type="InterPro" id="IPR000515">
    <property type="entry name" value="MetI-like"/>
</dbReference>
<evidence type="ECO:0000259" key="9">
    <source>
        <dbReference type="PROSITE" id="PS50928"/>
    </source>
</evidence>
<proteinExistence type="predicted"/>
<dbReference type="EMBL" id="CP000493">
    <property type="protein sequence ID" value="ABM80272.1"/>
    <property type="molecule type" value="Genomic_DNA"/>
</dbReference>
<feature type="transmembrane region" description="Helical" evidence="8">
    <location>
        <begin position="7"/>
        <end position="29"/>
    </location>
</feature>
<dbReference type="InterPro" id="IPR035906">
    <property type="entry name" value="MetI-like_sf"/>
</dbReference>
<keyword evidence="11" id="KW-1185">Reference proteome</keyword>
<dbReference type="OrthoDB" id="28023at2157"/>
<evidence type="ECO:0000313" key="10">
    <source>
        <dbReference type="EMBL" id="ABM80272.1"/>
    </source>
</evidence>
<evidence type="ECO:0000313" key="11">
    <source>
        <dbReference type="Proteomes" id="UP000002593"/>
    </source>
</evidence>
<dbReference type="KEGG" id="hbu:Hbut_0406"/>
<organism evidence="10 11">
    <name type="scientific">Hyperthermus butylicus (strain DSM 5456 / JCM 9403 / PLM1-5)</name>
    <dbReference type="NCBI Taxonomy" id="415426"/>
    <lineage>
        <taxon>Archaea</taxon>
        <taxon>Thermoproteota</taxon>
        <taxon>Thermoprotei</taxon>
        <taxon>Desulfurococcales</taxon>
        <taxon>Pyrodictiaceae</taxon>
        <taxon>Hyperthermus</taxon>
    </lineage>
</organism>
<evidence type="ECO:0000256" key="4">
    <source>
        <dbReference type="ARBA" id="ARBA00022519"/>
    </source>
</evidence>
<evidence type="ECO:0000256" key="1">
    <source>
        <dbReference type="ARBA" id="ARBA00004429"/>
    </source>
</evidence>
<feature type="transmembrane region" description="Helical" evidence="8">
    <location>
        <begin position="407"/>
        <end position="428"/>
    </location>
</feature>
<sequence>MKPSQRLFFVLPALLLIALIVIIPLALLLSPSQLVKGLSLALSEPGSIAPVVGVEEPITVADKPNCRLFIIRGADLGVIPNSLVVACLVSLASTLLGLLAATGILLYRPLRISLVLALVALLPYPFVEAYVVQRIFNPDYGLVNSILRPFGFCITFRGLAGVAVYQIAVFAPLALILIYTYSIGVAREAYEAAVQHGVSLLQHTLLTARLSRPAVAASISLIFVLSLDDVAGPYVFQQDPSARSLLAFRAYSYFMDTVTGTFSLSAIGYIAILTLLSLIAFIAAYPSIAVAYRAAPAGSMRYRAPLAMLDTRALPFIVGVVAAALLPAALKLLAVAYGFSDRWVAELLPSPGFGGLRLLAENPDIARGIANSIVYTVISLLLLAPVAVTAAYAVARGYGRSTALFDAVLMSPLAIPGIAVAYAVFFAYHDLLRGTILDPLITPQLYLVLGYAARRLPLLYKLFQTAIASIPLELEEVATNLGAGVARKLAAIVAPLALQASSYGAAYVAVSIASEVSLSITIGGLGGSSGTTHPAPLMYLVASYMGFEGLKYAPALSAAMSILYAASIVLALAVYRLFLLLLRNSYR</sequence>
<feature type="transmembrane region" description="Helical" evidence="8">
    <location>
        <begin position="214"/>
        <end position="236"/>
    </location>
</feature>
<feature type="transmembrane region" description="Helical" evidence="8">
    <location>
        <begin position="114"/>
        <end position="136"/>
    </location>
</feature>
<dbReference type="Proteomes" id="UP000002593">
    <property type="component" value="Chromosome"/>
</dbReference>
<dbReference type="EnsemblBacteria" id="ABM80272">
    <property type="protein sequence ID" value="ABM80272"/>
    <property type="gene ID" value="Hbut_0406"/>
</dbReference>
<evidence type="ECO:0000256" key="5">
    <source>
        <dbReference type="ARBA" id="ARBA00022692"/>
    </source>
</evidence>
<dbReference type="RefSeq" id="WP_011821590.1">
    <property type="nucleotide sequence ID" value="NC_008818.1"/>
</dbReference>
<feature type="transmembrane region" description="Helical" evidence="8">
    <location>
        <begin position="313"/>
        <end position="339"/>
    </location>
</feature>
<dbReference type="PANTHER" id="PTHR43357:SF3">
    <property type="entry name" value="FE(3+)-TRANSPORT SYSTEM PERMEASE PROTEIN FBPB 2"/>
    <property type="match status" value="1"/>
</dbReference>
<keyword evidence="2" id="KW-0813">Transport</keyword>
<dbReference type="Gene3D" id="1.10.3720.10">
    <property type="entry name" value="MetI-like"/>
    <property type="match status" value="2"/>
</dbReference>
<feature type="transmembrane region" description="Helical" evidence="8">
    <location>
        <begin position="562"/>
        <end position="582"/>
    </location>
</feature>
<evidence type="ECO:0000256" key="8">
    <source>
        <dbReference type="SAM" id="Phobius"/>
    </source>
</evidence>
<dbReference type="GO" id="GO:0005886">
    <property type="term" value="C:plasma membrane"/>
    <property type="evidence" value="ECO:0007669"/>
    <property type="project" value="UniProtKB-SubCell"/>
</dbReference>
<keyword evidence="4" id="KW-0997">Cell inner membrane</keyword>
<feature type="transmembrane region" description="Helical" evidence="8">
    <location>
        <begin position="83"/>
        <end position="107"/>
    </location>
</feature>
<keyword evidence="3" id="KW-1003">Cell membrane</keyword>
<feature type="transmembrane region" description="Helical" evidence="8">
    <location>
        <begin position="373"/>
        <end position="395"/>
    </location>
</feature>